<evidence type="ECO:0000256" key="4">
    <source>
        <dbReference type="ARBA" id="ARBA00022553"/>
    </source>
</evidence>
<evidence type="ECO:0000313" key="16">
    <source>
        <dbReference type="EMBL" id="RCW77525.1"/>
    </source>
</evidence>
<dbReference type="SMART" id="SM00387">
    <property type="entry name" value="HATPase_c"/>
    <property type="match status" value="1"/>
</dbReference>
<dbReference type="PIRSF" id="PIRSF037431">
    <property type="entry name" value="STHK_LiaS"/>
    <property type="match status" value="1"/>
</dbReference>
<dbReference type="Gene3D" id="3.30.565.10">
    <property type="entry name" value="Histidine kinase-like ATPase, C-terminal domain"/>
    <property type="match status" value="1"/>
</dbReference>
<dbReference type="GO" id="GO:0005524">
    <property type="term" value="F:ATP binding"/>
    <property type="evidence" value="ECO:0007669"/>
    <property type="project" value="UniProtKB-UniRule"/>
</dbReference>
<dbReference type="CDD" id="cd16917">
    <property type="entry name" value="HATPase_UhpB-NarQ-NarX-like"/>
    <property type="match status" value="1"/>
</dbReference>
<keyword evidence="9 13" id="KW-0067">ATP-binding</keyword>
<feature type="domain" description="Histidine kinase" evidence="15">
    <location>
        <begin position="146"/>
        <end position="339"/>
    </location>
</feature>
<keyword evidence="11 13" id="KW-0902">Two-component regulatory system</keyword>
<dbReference type="GO" id="GO:0046983">
    <property type="term" value="F:protein dimerization activity"/>
    <property type="evidence" value="ECO:0007669"/>
    <property type="project" value="InterPro"/>
</dbReference>
<comment type="subcellular location">
    <subcellularLocation>
        <location evidence="2 13">Cell membrane</location>
        <topology evidence="2 13">Multi-pass membrane protein</topology>
    </subcellularLocation>
</comment>
<dbReference type="RefSeq" id="WP_114351447.1">
    <property type="nucleotide sequence ID" value="NZ_QPJJ01000001.1"/>
</dbReference>
<keyword evidence="6 14" id="KW-0812">Transmembrane</keyword>
<dbReference type="InterPro" id="IPR003594">
    <property type="entry name" value="HATPase_dom"/>
</dbReference>
<dbReference type="PROSITE" id="PS50109">
    <property type="entry name" value="HIS_KIN"/>
    <property type="match status" value="1"/>
</dbReference>
<evidence type="ECO:0000256" key="7">
    <source>
        <dbReference type="ARBA" id="ARBA00022741"/>
    </source>
</evidence>
<dbReference type="InterPro" id="IPR005467">
    <property type="entry name" value="His_kinase_dom"/>
</dbReference>
<keyword evidence="3 13" id="KW-1003">Cell membrane</keyword>
<evidence type="ECO:0000256" key="8">
    <source>
        <dbReference type="ARBA" id="ARBA00022777"/>
    </source>
</evidence>
<evidence type="ECO:0000256" key="2">
    <source>
        <dbReference type="ARBA" id="ARBA00004651"/>
    </source>
</evidence>
<evidence type="ECO:0000313" key="17">
    <source>
        <dbReference type="Proteomes" id="UP000252585"/>
    </source>
</evidence>
<keyword evidence="12 13" id="KW-0472">Membrane</keyword>
<keyword evidence="10 14" id="KW-1133">Transmembrane helix</keyword>
<dbReference type="EC" id="2.7.13.3" evidence="13"/>
<evidence type="ECO:0000256" key="10">
    <source>
        <dbReference type="ARBA" id="ARBA00022989"/>
    </source>
</evidence>
<dbReference type="PANTHER" id="PTHR24421:SF37">
    <property type="entry name" value="SENSOR HISTIDINE KINASE NARS"/>
    <property type="match status" value="1"/>
</dbReference>
<dbReference type="Pfam" id="PF07730">
    <property type="entry name" value="HisKA_3"/>
    <property type="match status" value="1"/>
</dbReference>
<dbReference type="InterPro" id="IPR050482">
    <property type="entry name" value="Sensor_HK_TwoCompSys"/>
</dbReference>
<evidence type="ECO:0000256" key="3">
    <source>
        <dbReference type="ARBA" id="ARBA00022475"/>
    </source>
</evidence>
<keyword evidence="17" id="KW-1185">Reference proteome</keyword>
<evidence type="ECO:0000256" key="14">
    <source>
        <dbReference type="SAM" id="Phobius"/>
    </source>
</evidence>
<dbReference type="Gene3D" id="1.20.5.1930">
    <property type="match status" value="1"/>
</dbReference>
<evidence type="ECO:0000256" key="12">
    <source>
        <dbReference type="ARBA" id="ARBA00023136"/>
    </source>
</evidence>
<evidence type="ECO:0000259" key="15">
    <source>
        <dbReference type="PROSITE" id="PS50109"/>
    </source>
</evidence>
<keyword evidence="5 13" id="KW-0808">Transferase</keyword>
<gene>
    <name evidence="16" type="ORF">DFR57_101401</name>
</gene>
<dbReference type="SUPFAM" id="SSF55874">
    <property type="entry name" value="ATPase domain of HSP90 chaperone/DNA topoisomerase II/histidine kinase"/>
    <property type="match status" value="1"/>
</dbReference>
<evidence type="ECO:0000256" key="5">
    <source>
        <dbReference type="ARBA" id="ARBA00022679"/>
    </source>
</evidence>
<evidence type="ECO:0000256" key="6">
    <source>
        <dbReference type="ARBA" id="ARBA00022692"/>
    </source>
</evidence>
<keyword evidence="4" id="KW-0597">Phosphoprotein</keyword>
<dbReference type="Proteomes" id="UP000252585">
    <property type="component" value="Unassembled WGS sequence"/>
</dbReference>
<name>A0A368YBM7_9BACI</name>
<evidence type="ECO:0000256" key="11">
    <source>
        <dbReference type="ARBA" id="ARBA00023012"/>
    </source>
</evidence>
<dbReference type="PANTHER" id="PTHR24421">
    <property type="entry name" value="NITRATE/NITRITE SENSOR PROTEIN NARX-RELATED"/>
    <property type="match status" value="1"/>
</dbReference>
<evidence type="ECO:0000256" key="9">
    <source>
        <dbReference type="ARBA" id="ARBA00022840"/>
    </source>
</evidence>
<proteinExistence type="predicted"/>
<accession>A0A368YBM7</accession>
<dbReference type="InterPro" id="IPR036890">
    <property type="entry name" value="HATPase_C_sf"/>
</dbReference>
<evidence type="ECO:0000256" key="1">
    <source>
        <dbReference type="ARBA" id="ARBA00000085"/>
    </source>
</evidence>
<dbReference type="GO" id="GO:0005886">
    <property type="term" value="C:plasma membrane"/>
    <property type="evidence" value="ECO:0007669"/>
    <property type="project" value="UniProtKB-SubCell"/>
</dbReference>
<dbReference type="InterPro" id="IPR011712">
    <property type="entry name" value="Sig_transdc_His_kin_sub3_dim/P"/>
</dbReference>
<comment type="caution">
    <text evidence="16">The sequence shown here is derived from an EMBL/GenBank/DDBJ whole genome shotgun (WGS) entry which is preliminary data.</text>
</comment>
<feature type="transmembrane region" description="Helical" evidence="14">
    <location>
        <begin position="44"/>
        <end position="71"/>
    </location>
</feature>
<dbReference type="EMBL" id="QPJJ01000001">
    <property type="protein sequence ID" value="RCW77525.1"/>
    <property type="molecule type" value="Genomic_DNA"/>
</dbReference>
<dbReference type="GO" id="GO:0000155">
    <property type="term" value="F:phosphorelay sensor kinase activity"/>
    <property type="evidence" value="ECO:0007669"/>
    <property type="project" value="UniProtKB-UniRule"/>
</dbReference>
<keyword evidence="7 13" id="KW-0547">Nucleotide-binding</keyword>
<dbReference type="OrthoDB" id="9795828at2"/>
<dbReference type="Pfam" id="PF02518">
    <property type="entry name" value="HATPase_c"/>
    <property type="match status" value="1"/>
</dbReference>
<dbReference type="AlphaFoldDB" id="A0A368YBM7"/>
<feature type="transmembrane region" description="Helical" evidence="14">
    <location>
        <begin position="7"/>
        <end position="32"/>
    </location>
</feature>
<reference evidence="16 17" key="1">
    <citation type="submission" date="2018-07" db="EMBL/GenBank/DDBJ databases">
        <title>Genomic Encyclopedia of Type Strains, Phase IV (KMG-IV): sequencing the most valuable type-strain genomes for metagenomic binning, comparative biology and taxonomic classification.</title>
        <authorList>
            <person name="Goeker M."/>
        </authorList>
    </citation>
    <scope>NUCLEOTIDE SEQUENCE [LARGE SCALE GENOMIC DNA]</scope>
    <source>
        <strain evidence="16 17">DSM 27696</strain>
    </source>
</reference>
<organism evidence="16 17">
    <name type="scientific">Saliterribacillus persicus</name>
    <dbReference type="NCBI Taxonomy" id="930114"/>
    <lineage>
        <taxon>Bacteria</taxon>
        <taxon>Bacillati</taxon>
        <taxon>Bacillota</taxon>
        <taxon>Bacilli</taxon>
        <taxon>Bacillales</taxon>
        <taxon>Bacillaceae</taxon>
        <taxon>Saliterribacillus</taxon>
    </lineage>
</organism>
<comment type="catalytic activity">
    <reaction evidence="1 13">
        <text>ATP + protein L-histidine = ADP + protein N-phospho-L-histidine.</text>
        <dbReference type="EC" id="2.7.13.3"/>
    </reaction>
</comment>
<dbReference type="InterPro" id="IPR017202">
    <property type="entry name" value="LiaS/VraS"/>
</dbReference>
<evidence type="ECO:0000256" key="13">
    <source>
        <dbReference type="PIRNR" id="PIRNR037431"/>
    </source>
</evidence>
<keyword evidence="8 13" id="KW-0418">Kinase</keyword>
<sequence>MKLYSRAIVFGFFLSILLMIILYALVFVAYPLDNWQLFWTRKIWGMPFIALAPSVTMVFGLSVGIGVSLYWSNRMAFLEETVDRLRKSQSLLDEQPYDDMAGLMEKIKSLQSYMQEQTQRSQRLIKERTENQQEKIDQVISDERNRLARELHDSVSQELFAASMLVSALNASEKAKEGMLQKQLLQIETIIQQAQLEMRALLLHLRPIALKDKTLSEGMEQLLEELTAKVPLSITWKLEKVKVNKGVEDHLFRILQESISNTLRHAKADTLNVLLLNRDGFVILKIEDDGIGFDAKEEHSGAYGLLNMKERAGELGANFRIVSIPNEGTRLEVRVPIINEDGENND</sequence>
<protein>
    <recommendedName>
        <fullName evidence="13">Sensor histidine kinase</fullName>
        <ecNumber evidence="13">2.7.13.3</ecNumber>
    </recommendedName>
</protein>